<dbReference type="Proteomes" id="UP000199515">
    <property type="component" value="Unassembled WGS sequence"/>
</dbReference>
<reference evidence="2 3" key="1">
    <citation type="submission" date="2016-10" db="EMBL/GenBank/DDBJ databases">
        <authorList>
            <person name="de Groot N.N."/>
        </authorList>
    </citation>
    <scope>NUCLEOTIDE SEQUENCE [LARGE SCALE GENOMIC DNA]</scope>
    <source>
        <strain evidence="2 3">CPCC 202699</strain>
    </source>
</reference>
<proteinExistence type="predicted"/>
<name>A0A1H3ENR7_9PSEU</name>
<evidence type="ECO:0000256" key="1">
    <source>
        <dbReference type="SAM" id="Phobius"/>
    </source>
</evidence>
<dbReference type="AlphaFoldDB" id="A0A1H3ENR7"/>
<organism evidence="2 3">
    <name type="scientific">Amycolatopsis xylanica</name>
    <dbReference type="NCBI Taxonomy" id="589385"/>
    <lineage>
        <taxon>Bacteria</taxon>
        <taxon>Bacillati</taxon>
        <taxon>Actinomycetota</taxon>
        <taxon>Actinomycetes</taxon>
        <taxon>Pseudonocardiales</taxon>
        <taxon>Pseudonocardiaceae</taxon>
        <taxon>Amycolatopsis</taxon>
    </lineage>
</organism>
<keyword evidence="3" id="KW-1185">Reference proteome</keyword>
<evidence type="ECO:0000313" key="2">
    <source>
        <dbReference type="EMBL" id="SDX80245.1"/>
    </source>
</evidence>
<dbReference type="NCBIfam" id="NF041646">
    <property type="entry name" value="VC0807_fam"/>
    <property type="match status" value="1"/>
</dbReference>
<gene>
    <name evidence="2" type="ORF">SAMN05421504_103904</name>
</gene>
<feature type="transmembrane region" description="Helical" evidence="1">
    <location>
        <begin position="149"/>
        <end position="170"/>
    </location>
</feature>
<protein>
    <submittedName>
        <fullName evidence="2">Intracellular septation protein A</fullName>
    </submittedName>
</protein>
<feature type="transmembrane region" description="Helical" evidence="1">
    <location>
        <begin position="60"/>
        <end position="79"/>
    </location>
</feature>
<sequence length="210" mass="22906">MRNKVMAMLPSILRDVVPPTAAYYVLHAAGVDDRLALLSASLVAGGMVVFEAVRLKRLEIFSAVMLGVFGIGLVLSLLSGDPRFMLVKESFGTAILGSAFLVSCVVGKPLLYLAARRFRADDPVKTREFEQLYHDNPAARRRFKALSSVWGVGLIVEAVVRVVLCFKLPIDTMVAVSPVLMIGTIALLLAITARYVRRFKAAERVGEVLT</sequence>
<dbReference type="RefSeq" id="WP_091290067.1">
    <property type="nucleotide sequence ID" value="NZ_FNON01000003.1"/>
</dbReference>
<dbReference type="OrthoDB" id="4544430at2"/>
<accession>A0A1H3ENR7</accession>
<feature type="transmembrane region" description="Helical" evidence="1">
    <location>
        <begin position="176"/>
        <end position="196"/>
    </location>
</feature>
<keyword evidence="1" id="KW-0472">Membrane</keyword>
<keyword evidence="1" id="KW-1133">Transmembrane helix</keyword>
<dbReference type="STRING" id="589385.SAMN05421504_103904"/>
<dbReference type="EMBL" id="FNON01000003">
    <property type="protein sequence ID" value="SDX80245.1"/>
    <property type="molecule type" value="Genomic_DNA"/>
</dbReference>
<feature type="transmembrane region" description="Helical" evidence="1">
    <location>
        <begin position="91"/>
        <end position="115"/>
    </location>
</feature>
<evidence type="ECO:0000313" key="3">
    <source>
        <dbReference type="Proteomes" id="UP000199515"/>
    </source>
</evidence>
<keyword evidence="1" id="KW-0812">Transmembrane</keyword>